<protein>
    <submittedName>
        <fullName evidence="6">UGGT</fullName>
    </submittedName>
</protein>
<proteinExistence type="evidence at protein level"/>
<dbReference type="Pfam" id="PF18401">
    <property type="entry name" value="Thioredoxin_13"/>
    <property type="match status" value="1"/>
</dbReference>
<dbReference type="GO" id="GO:0051082">
    <property type="term" value="F:unfolded protein binding"/>
    <property type="evidence" value="ECO:0007669"/>
    <property type="project" value="TreeGrafter"/>
</dbReference>
<dbReference type="AlphaFoldDB" id="A0A2D0TCJ7"/>
<feature type="region of interest" description="Disordered" evidence="1">
    <location>
        <begin position="228"/>
        <end position="262"/>
    </location>
</feature>
<evidence type="ECO:0007829" key="7">
    <source>
        <dbReference type="PDB" id="5Y7O"/>
    </source>
</evidence>
<name>A0A2D0TCJ7_TALTH</name>
<dbReference type="PANTHER" id="PTHR11226">
    <property type="entry name" value="UDP-GLUCOSE GLYCOPROTEIN:GLUCOSYLTRANSFERASE"/>
    <property type="match status" value="1"/>
</dbReference>
<dbReference type="InterPro" id="IPR009448">
    <property type="entry name" value="UDP-g_GGtrans"/>
</dbReference>
<sequence length="1130" mass="125146">GSDSSVNVALQASFDAGPYLLELLEAAAAENASSYFPLLDRIAEGVLDDAVTEKELYDRFLTIVQDEGHINDAADLSSFKFSLAIRSAVPRVEAHYQYYNTSVEPRLGTAQDAACPVWVHMDGMQYCSPTLERAQQAVSADLEARDLPFDRKLGDPTAPLAILYADVASPAFGEYHRKLSAMAKEGQVSYVVRYRPPPSASFRPLFLAGYGVELTLKRTDYIMIDDREAEESNEKQTNKRKVGSPSADELEEESPPDLKPLSSSEVARLGMNAASFILDSPDPFATLTKLSQDFPKYSSAVAAYNVTQEFLDEYYANRAASLPGGRNVLWINGLQIDSRQVDAYSLLEHLRHERQFIGQFRKLGLSNIEALDLLLHPNLTDGQSDAETQRYDWRDEVEGGDVIIWLNDLTKDKRYSDFPSDIDALLQPTYPGQLPAVRRDVHNVVIPIDLTNEDDVYMVVQHIQTFIKRLIPVRFGLVPLVHSEPAKSQAKIARYLQMTHGLAAMMKYFQRALEKDKLARPDQALFDETIASARVLRGKAQSFEEALSSTTLEEVMDKTGRYIKRLDLGGRSPPVLANGVLLGRGDNFLQELSMRVAIDLQLIQQSIVQDAVEEDTWLPSYFLSQAALTRNELIMPQDPSKIRIVNLVQVAESHDLTSLLRISAEGPGTNSLLMAVVGDFDSEAGLNLLISALKFRLAHPEIEVVPLHTSDDETNTHVSSQLYQLLRTERVDASEILEKIQIIKSTSDIGATATSKELAYWAQTKQLAADLGYPSGTRGVLLNGRAVGPVPSTSTLAEDDLEILLAYEFSKRLGTVAKVMKDLNLGHKVAGSVEFAKLTSLVALSTTSDIPEGIFESRSKYRQSAIKTWNGAHSAITVSHSDDASINIVATIDPASERSQRWVPILRTLSKLNGVNVKIFLTPVRILQELPIKRFYRHVLEPEPSFDEHGALNRPGASFSRLPEDALLTLGMDVPPSWLVSPKESVHDLDNIRLSSLREGSDVDAIYELEHILIEGHSTDVTTRSAPRGVQLLLGTDKNPHFADTIVMANLGYFQFKARPGFWKINLKPGPSQRIFNLDSVGGMGYQPKPGDETNEVALTSFQGRTLFPRLSRKPGHEEDDVLETGPKPG</sequence>
<dbReference type="InterPro" id="IPR040525">
    <property type="entry name" value="UGGT_TRXL_4"/>
</dbReference>
<evidence type="ECO:0000313" key="6">
    <source>
        <dbReference type="PDB" id="5Y7O"/>
    </source>
</evidence>
<dbReference type="GO" id="GO:0005783">
    <property type="term" value="C:endoplasmic reticulum"/>
    <property type="evidence" value="ECO:0007669"/>
    <property type="project" value="TreeGrafter"/>
</dbReference>
<evidence type="ECO:0000259" key="4">
    <source>
        <dbReference type="Pfam" id="PF18402"/>
    </source>
</evidence>
<feature type="domain" description="UDP-glucose:glycoprotein glucosyltransferase thioredoxin-like" evidence="5">
    <location>
        <begin position="661"/>
        <end position="843"/>
    </location>
</feature>
<dbReference type="Pfam" id="PF18400">
    <property type="entry name" value="Thioredoxin_12"/>
    <property type="match status" value="1"/>
</dbReference>
<dbReference type="Pfam" id="PF18403">
    <property type="entry name" value="Thioredoxin_15"/>
    <property type="match status" value="1"/>
</dbReference>
<feature type="region of interest" description="Disordered" evidence="1">
    <location>
        <begin position="1108"/>
        <end position="1130"/>
    </location>
</feature>
<dbReference type="PANTHER" id="PTHR11226:SF0">
    <property type="entry name" value="UDP-GLUCOSE:GLYCOPROTEIN GLUCOSYLTRANSFERASE"/>
    <property type="match status" value="1"/>
</dbReference>
<dbReference type="GO" id="GO:0003980">
    <property type="term" value="F:UDP-glucose:glycoprotein glucosyltransferase activity"/>
    <property type="evidence" value="ECO:0007669"/>
    <property type="project" value="InterPro"/>
</dbReference>
<dbReference type="GO" id="GO:0036503">
    <property type="term" value="P:ERAD pathway"/>
    <property type="evidence" value="ECO:0007669"/>
    <property type="project" value="TreeGrafter"/>
</dbReference>
<dbReference type="Pfam" id="PF18402">
    <property type="entry name" value="Thioredoxin_14"/>
    <property type="match status" value="1"/>
</dbReference>
<feature type="domain" description="UGGT thioredoxin-like" evidence="4">
    <location>
        <begin position="391"/>
        <end position="634"/>
    </location>
</feature>
<dbReference type="SMR" id="A0A2D0TCJ7"/>
<organism evidence="6">
    <name type="scientific">Talaromyces thermophilus</name>
    <dbReference type="NCBI Taxonomy" id="28565"/>
    <lineage>
        <taxon>Eukaryota</taxon>
        <taxon>Fungi</taxon>
        <taxon>Dikarya</taxon>
        <taxon>Ascomycota</taxon>
        <taxon>Pezizomycotina</taxon>
        <taxon>Eurotiomycetes</taxon>
        <taxon>Eurotiomycetidae</taxon>
        <taxon>Eurotiales</taxon>
        <taxon>Trichocomaceae</taxon>
        <taxon>Thermomyces</taxon>
    </lineage>
</organism>
<dbReference type="InterPro" id="IPR040692">
    <property type="entry name" value="UGGT_TRXL_3"/>
</dbReference>
<accession>A0A2D0TCJ7</accession>
<feature type="domain" description="UGGT thioredoxin-like" evidence="2">
    <location>
        <begin position="17"/>
        <end position="199"/>
    </location>
</feature>
<evidence type="ECO:0000259" key="2">
    <source>
        <dbReference type="Pfam" id="PF18400"/>
    </source>
</evidence>
<evidence type="ECO:0000259" key="5">
    <source>
        <dbReference type="Pfam" id="PF18403"/>
    </source>
</evidence>
<dbReference type="PDBsum" id="5Y7O"/>
<dbReference type="InterPro" id="IPR040693">
    <property type="entry name" value="UGGT_TRXL_1"/>
</dbReference>
<dbReference type="PDB" id="5Y7O">
    <property type="method" value="X-ray"/>
    <property type="resolution" value="3.10 A"/>
    <property type="chains" value="A/B=1-1130"/>
</dbReference>
<dbReference type="GO" id="GO:0018279">
    <property type="term" value="P:protein N-linked glycosylation via asparagine"/>
    <property type="evidence" value="ECO:0007669"/>
    <property type="project" value="TreeGrafter"/>
</dbReference>
<feature type="compositionally biased region" description="Basic and acidic residues" evidence="1">
    <location>
        <begin position="228"/>
        <end position="237"/>
    </location>
</feature>
<reference evidence="6 7" key="1">
    <citation type="journal article" date="2017" name="Sci. Rep.">
        <title>Visualisation of a flexible modular structure of the ER folding-sensor enzyme UGGT.</title>
        <authorList>
            <person name="Satoh T."/>
            <person name="Song C."/>
            <person name="Zhu T."/>
            <person name="Toshimori T."/>
            <person name="Murata K."/>
            <person name="Hayashi Y."/>
            <person name="Kamikubo H."/>
            <person name="Uchihashi T."/>
            <person name="Kato K."/>
        </authorList>
    </citation>
    <scope>X-RAY CRYSTALLOGRAPHY (3.10 ANGSTROMS)</scope>
    <scope>DISULFIDE BONDS</scope>
</reference>
<evidence type="ECO:0000259" key="3">
    <source>
        <dbReference type="Pfam" id="PF18401"/>
    </source>
</evidence>
<feature type="disulfide bond" evidence="7">
    <location>
        <begin position="115"/>
        <end position="127"/>
    </location>
</feature>
<feature type="domain" description="UGGT thioredoxin-like" evidence="3">
    <location>
        <begin position="256"/>
        <end position="385"/>
    </location>
</feature>
<keyword evidence="6 7" id="KW-0002">3D-structure</keyword>
<dbReference type="InterPro" id="IPR040694">
    <property type="entry name" value="UGGT_TRXL_2"/>
</dbReference>
<dbReference type="Pfam" id="PF06427">
    <property type="entry name" value="UDP-g_GGTase"/>
    <property type="match status" value="1"/>
</dbReference>
<evidence type="ECO:0000256" key="1">
    <source>
        <dbReference type="SAM" id="MobiDB-lite"/>
    </source>
</evidence>